<proteinExistence type="predicted"/>
<name>A0A6J0MPB2_RAPSA</name>
<dbReference type="RefSeq" id="XP_018474310.1">
    <property type="nucleotide sequence ID" value="XM_018618808.1"/>
</dbReference>
<gene>
    <name evidence="3" type="primary">LOC108845631</name>
</gene>
<protein>
    <submittedName>
        <fullName evidence="3">Uncharacterized protein LOC108845631</fullName>
    </submittedName>
</protein>
<feature type="transmembrane region" description="Helical" evidence="1">
    <location>
        <begin position="12"/>
        <end position="33"/>
    </location>
</feature>
<dbReference type="OrthoDB" id="1050758at2759"/>
<keyword evidence="1" id="KW-0472">Membrane</keyword>
<reference evidence="3" key="2">
    <citation type="submission" date="2025-08" db="UniProtKB">
        <authorList>
            <consortium name="RefSeq"/>
        </authorList>
    </citation>
    <scope>IDENTIFICATION</scope>
    <source>
        <tissue evidence="3">Leaf</tissue>
    </source>
</reference>
<organism evidence="2 3">
    <name type="scientific">Raphanus sativus</name>
    <name type="common">Radish</name>
    <name type="synonym">Raphanus raphanistrum var. sativus</name>
    <dbReference type="NCBI Taxonomy" id="3726"/>
    <lineage>
        <taxon>Eukaryota</taxon>
        <taxon>Viridiplantae</taxon>
        <taxon>Streptophyta</taxon>
        <taxon>Embryophyta</taxon>
        <taxon>Tracheophyta</taxon>
        <taxon>Spermatophyta</taxon>
        <taxon>Magnoliopsida</taxon>
        <taxon>eudicotyledons</taxon>
        <taxon>Gunneridae</taxon>
        <taxon>Pentapetalae</taxon>
        <taxon>rosids</taxon>
        <taxon>malvids</taxon>
        <taxon>Brassicales</taxon>
        <taxon>Brassicaceae</taxon>
        <taxon>Brassiceae</taxon>
        <taxon>Raphanus</taxon>
    </lineage>
</organism>
<evidence type="ECO:0000313" key="3">
    <source>
        <dbReference type="RefSeq" id="XP_018474310.1"/>
    </source>
</evidence>
<reference evidence="2" key="1">
    <citation type="journal article" date="2019" name="Database">
        <title>The radish genome database (RadishGD): an integrated information resource for radish genomics.</title>
        <authorList>
            <person name="Yu H.J."/>
            <person name="Baek S."/>
            <person name="Lee Y.J."/>
            <person name="Cho A."/>
            <person name="Mun J.H."/>
        </authorList>
    </citation>
    <scope>NUCLEOTIDE SEQUENCE [LARGE SCALE GENOMIC DNA]</scope>
    <source>
        <strain evidence="2">cv. WK10039</strain>
    </source>
</reference>
<dbReference type="Proteomes" id="UP000504610">
    <property type="component" value="Chromosome 3"/>
</dbReference>
<dbReference type="KEGG" id="rsz:108845631"/>
<sequence length="76" mass="8512">MAIYQLFLEMKKLLKVMLFLIAYFTCSMAMVPYRGCDVIGLVPGDGFGKHQTSEFKEKIYSGRKLVSGPSRSSCGH</sequence>
<dbReference type="GeneID" id="108845631"/>
<keyword evidence="1" id="KW-0812">Transmembrane</keyword>
<accession>A0A6J0MPB2</accession>
<evidence type="ECO:0000256" key="1">
    <source>
        <dbReference type="SAM" id="Phobius"/>
    </source>
</evidence>
<keyword evidence="2" id="KW-1185">Reference proteome</keyword>
<dbReference type="AlphaFoldDB" id="A0A6J0MPB2"/>
<evidence type="ECO:0000313" key="2">
    <source>
        <dbReference type="Proteomes" id="UP000504610"/>
    </source>
</evidence>
<keyword evidence="1" id="KW-1133">Transmembrane helix</keyword>